<name>A0A0D0CRG4_9AGAR</name>
<sequence>MSLLSFSSITVVSPCGPCMIFFVELSAFCVYSLVVPASDLQFPWTLGASFEKACNANEKMGRLENAVRYISGCC</sequence>
<dbReference type="HOGENOM" id="CLU_2688075_0_0_1"/>
<evidence type="ECO:0000313" key="2">
    <source>
        <dbReference type="Proteomes" id="UP000053593"/>
    </source>
</evidence>
<accession>A0A0D0CRG4</accession>
<gene>
    <name evidence="1" type="ORF">GYMLUDRAFT_45400</name>
</gene>
<protein>
    <submittedName>
        <fullName evidence="1">Uncharacterized protein</fullName>
    </submittedName>
</protein>
<keyword evidence="2" id="KW-1185">Reference proteome</keyword>
<reference evidence="1 2" key="1">
    <citation type="submission" date="2014-04" db="EMBL/GenBank/DDBJ databases">
        <title>Evolutionary Origins and Diversification of the Mycorrhizal Mutualists.</title>
        <authorList>
            <consortium name="DOE Joint Genome Institute"/>
            <consortium name="Mycorrhizal Genomics Consortium"/>
            <person name="Kohler A."/>
            <person name="Kuo A."/>
            <person name="Nagy L.G."/>
            <person name="Floudas D."/>
            <person name="Copeland A."/>
            <person name="Barry K.W."/>
            <person name="Cichocki N."/>
            <person name="Veneault-Fourrey C."/>
            <person name="LaButti K."/>
            <person name="Lindquist E.A."/>
            <person name="Lipzen A."/>
            <person name="Lundell T."/>
            <person name="Morin E."/>
            <person name="Murat C."/>
            <person name="Riley R."/>
            <person name="Ohm R."/>
            <person name="Sun H."/>
            <person name="Tunlid A."/>
            <person name="Henrissat B."/>
            <person name="Grigoriev I.V."/>
            <person name="Hibbett D.S."/>
            <person name="Martin F."/>
        </authorList>
    </citation>
    <scope>NUCLEOTIDE SEQUENCE [LARGE SCALE GENOMIC DNA]</scope>
    <source>
        <strain evidence="1 2">FD-317 M1</strain>
    </source>
</reference>
<dbReference type="Proteomes" id="UP000053593">
    <property type="component" value="Unassembled WGS sequence"/>
</dbReference>
<dbReference type="AlphaFoldDB" id="A0A0D0CRG4"/>
<dbReference type="EMBL" id="KN834786">
    <property type="protein sequence ID" value="KIK58193.1"/>
    <property type="molecule type" value="Genomic_DNA"/>
</dbReference>
<evidence type="ECO:0000313" key="1">
    <source>
        <dbReference type="EMBL" id="KIK58193.1"/>
    </source>
</evidence>
<organism evidence="1 2">
    <name type="scientific">Collybiopsis luxurians FD-317 M1</name>
    <dbReference type="NCBI Taxonomy" id="944289"/>
    <lineage>
        <taxon>Eukaryota</taxon>
        <taxon>Fungi</taxon>
        <taxon>Dikarya</taxon>
        <taxon>Basidiomycota</taxon>
        <taxon>Agaricomycotina</taxon>
        <taxon>Agaricomycetes</taxon>
        <taxon>Agaricomycetidae</taxon>
        <taxon>Agaricales</taxon>
        <taxon>Marasmiineae</taxon>
        <taxon>Omphalotaceae</taxon>
        <taxon>Collybiopsis</taxon>
        <taxon>Collybiopsis luxurians</taxon>
    </lineage>
</organism>
<proteinExistence type="predicted"/>